<dbReference type="InterPro" id="IPR011701">
    <property type="entry name" value="MFS"/>
</dbReference>
<evidence type="ECO:0000256" key="3">
    <source>
        <dbReference type="ARBA" id="ARBA00022692"/>
    </source>
</evidence>
<sequence>MSVAGAGITDTIVPSAAVPRVGDGAASVRPTRVRHVVLWLTVLAYLITYMDRVVIATAAPSIQKEFGFSLVTMGWIFASFQFAYAFFQIPGGWLGDRFGPRRALTGVVLWWSTFTAATALTFSAGSMMVCRFLFGMGEAGAFPIATRSLSRWMLPAERGWAQGLTHAGARLGGAVTPVFVALLIVDFGWRMPFLLFAVVGIAWALLWFWYYRDTPRTHRSVNAAECAMIEDALGSGPARAKVPWRRLLANPQLWLLSAMYFCYAYCINIFLTWFPKYLHDTRGFDIAVMGLFASMPLMAGVLGDLAGGWTSDLLVKRGAGLKLARRVIAVIGFLTAAAMIPLAAALDAPIPSIACFCVALFGLELTVGVSWAVTLDIGGEFAGSVSAVMNTLGNLGAAIAAAVTGYIVTMSGWFPAFMVLAVLCLIAAILFLWIDASRRLYVPEEVVAA</sequence>
<organism evidence="8 9">
    <name type="scientific">Sphingomonas longa</name>
    <dbReference type="NCBI Taxonomy" id="2778730"/>
    <lineage>
        <taxon>Bacteria</taxon>
        <taxon>Pseudomonadati</taxon>
        <taxon>Pseudomonadota</taxon>
        <taxon>Alphaproteobacteria</taxon>
        <taxon>Sphingomonadales</taxon>
        <taxon>Sphingomonadaceae</taxon>
        <taxon>Sphingomonas</taxon>
    </lineage>
</organism>
<dbReference type="PROSITE" id="PS50850">
    <property type="entry name" value="MFS"/>
    <property type="match status" value="1"/>
</dbReference>
<dbReference type="InterPro" id="IPR050382">
    <property type="entry name" value="MFS_Na/Anion_cotransporter"/>
</dbReference>
<dbReference type="Gene3D" id="1.20.1250.20">
    <property type="entry name" value="MFS general substrate transporter like domains"/>
    <property type="match status" value="2"/>
</dbReference>
<feature type="transmembrane region" description="Helical" evidence="6">
    <location>
        <begin position="286"/>
        <end position="306"/>
    </location>
</feature>
<feature type="transmembrane region" description="Helical" evidence="6">
    <location>
        <begin position="327"/>
        <end position="344"/>
    </location>
</feature>
<evidence type="ECO:0000259" key="7">
    <source>
        <dbReference type="PROSITE" id="PS50850"/>
    </source>
</evidence>
<feature type="transmembrane region" description="Helical" evidence="6">
    <location>
        <begin position="191"/>
        <end position="210"/>
    </location>
</feature>
<evidence type="ECO:0000256" key="1">
    <source>
        <dbReference type="ARBA" id="ARBA00004651"/>
    </source>
</evidence>
<dbReference type="RefSeq" id="WP_204199354.1">
    <property type="nucleotide sequence ID" value="NZ_JAFEMC010000003.1"/>
</dbReference>
<evidence type="ECO:0000256" key="4">
    <source>
        <dbReference type="ARBA" id="ARBA00022989"/>
    </source>
</evidence>
<proteinExistence type="predicted"/>
<keyword evidence="4 6" id="KW-1133">Transmembrane helix</keyword>
<feature type="transmembrane region" description="Helical" evidence="6">
    <location>
        <begin position="413"/>
        <end position="434"/>
    </location>
</feature>
<feature type="transmembrane region" description="Helical" evidence="6">
    <location>
        <begin position="36"/>
        <end position="54"/>
    </location>
</feature>
<comment type="caution">
    <text evidence="8">The sequence shown here is derived from an EMBL/GenBank/DDBJ whole genome shotgun (WGS) entry which is preliminary data.</text>
</comment>
<keyword evidence="2" id="KW-1003">Cell membrane</keyword>
<comment type="subcellular location">
    <subcellularLocation>
        <location evidence="1">Cell membrane</location>
        <topology evidence="1">Multi-pass membrane protein</topology>
    </subcellularLocation>
</comment>
<feature type="transmembrane region" description="Helical" evidence="6">
    <location>
        <begin position="107"/>
        <end position="134"/>
    </location>
</feature>
<dbReference type="Pfam" id="PF07690">
    <property type="entry name" value="MFS_1"/>
    <property type="match status" value="1"/>
</dbReference>
<keyword evidence="3 6" id="KW-0812">Transmembrane</keyword>
<dbReference type="InterPro" id="IPR020846">
    <property type="entry name" value="MFS_dom"/>
</dbReference>
<dbReference type="PANTHER" id="PTHR11662">
    <property type="entry name" value="SOLUTE CARRIER FAMILY 17"/>
    <property type="match status" value="1"/>
</dbReference>
<keyword evidence="9" id="KW-1185">Reference proteome</keyword>
<evidence type="ECO:0000256" key="2">
    <source>
        <dbReference type="ARBA" id="ARBA00022475"/>
    </source>
</evidence>
<accession>A0ABS2D8I9</accession>
<feature type="transmembrane region" description="Helical" evidence="6">
    <location>
        <begin position="253"/>
        <end position="274"/>
    </location>
</feature>
<feature type="transmembrane region" description="Helical" evidence="6">
    <location>
        <begin position="387"/>
        <end position="407"/>
    </location>
</feature>
<dbReference type="Proteomes" id="UP000763641">
    <property type="component" value="Unassembled WGS sequence"/>
</dbReference>
<dbReference type="CDD" id="cd17319">
    <property type="entry name" value="MFS_ExuT_GudP_like"/>
    <property type="match status" value="1"/>
</dbReference>
<keyword evidence="5 6" id="KW-0472">Membrane</keyword>
<evidence type="ECO:0000256" key="5">
    <source>
        <dbReference type="ARBA" id="ARBA00023136"/>
    </source>
</evidence>
<evidence type="ECO:0000313" key="9">
    <source>
        <dbReference type="Proteomes" id="UP000763641"/>
    </source>
</evidence>
<evidence type="ECO:0000313" key="8">
    <source>
        <dbReference type="EMBL" id="MBM6577260.1"/>
    </source>
</evidence>
<gene>
    <name evidence="8" type="ORF">ILT43_12830</name>
</gene>
<evidence type="ECO:0000256" key="6">
    <source>
        <dbReference type="SAM" id="Phobius"/>
    </source>
</evidence>
<dbReference type="PANTHER" id="PTHR11662:SF399">
    <property type="entry name" value="FI19708P1-RELATED"/>
    <property type="match status" value="1"/>
</dbReference>
<feature type="transmembrane region" description="Helical" evidence="6">
    <location>
        <begin position="167"/>
        <end position="185"/>
    </location>
</feature>
<dbReference type="SUPFAM" id="SSF103473">
    <property type="entry name" value="MFS general substrate transporter"/>
    <property type="match status" value="1"/>
</dbReference>
<dbReference type="EMBL" id="JAFEMC010000003">
    <property type="protein sequence ID" value="MBM6577260.1"/>
    <property type="molecule type" value="Genomic_DNA"/>
</dbReference>
<feature type="transmembrane region" description="Helical" evidence="6">
    <location>
        <begin position="66"/>
        <end position="87"/>
    </location>
</feature>
<dbReference type="InterPro" id="IPR036259">
    <property type="entry name" value="MFS_trans_sf"/>
</dbReference>
<dbReference type="PIRSF" id="PIRSF002808">
    <property type="entry name" value="Hexose_phosphate_transp"/>
    <property type="match status" value="1"/>
</dbReference>
<feature type="domain" description="Major facilitator superfamily (MFS) profile" evidence="7">
    <location>
        <begin position="37"/>
        <end position="439"/>
    </location>
</feature>
<dbReference type="InterPro" id="IPR000849">
    <property type="entry name" value="Sugar_P_transporter"/>
</dbReference>
<protein>
    <submittedName>
        <fullName evidence="8">MFS transporter</fullName>
    </submittedName>
</protein>
<reference evidence="8 9" key="1">
    <citation type="submission" date="2020-12" db="EMBL/GenBank/DDBJ databases">
        <title>Sphingomonas sp.</title>
        <authorList>
            <person name="Kim M.K."/>
        </authorList>
    </citation>
    <scope>NUCLEOTIDE SEQUENCE [LARGE SCALE GENOMIC DNA]</scope>
    <source>
        <strain evidence="8 9">BT552</strain>
    </source>
</reference>
<feature type="transmembrane region" description="Helical" evidence="6">
    <location>
        <begin position="350"/>
        <end position="375"/>
    </location>
</feature>
<name>A0ABS2D8I9_9SPHN</name>